<dbReference type="RefSeq" id="WP_204078289.1">
    <property type="nucleotide sequence ID" value="NZ_BAABHI010000064.1"/>
</dbReference>
<keyword evidence="2" id="KW-1185">Reference proteome</keyword>
<reference evidence="1 2" key="1">
    <citation type="submission" date="2021-01" db="EMBL/GenBank/DDBJ databases">
        <title>Whole genome shotgun sequence of Planotetraspora phitsanulokensis NBRC 104273.</title>
        <authorList>
            <person name="Komaki H."/>
            <person name="Tamura T."/>
        </authorList>
    </citation>
    <scope>NUCLEOTIDE SEQUENCE [LARGE SCALE GENOMIC DNA]</scope>
    <source>
        <strain evidence="1 2">NBRC 104273</strain>
    </source>
</reference>
<gene>
    <name evidence="1" type="ORF">Pph01_78790</name>
</gene>
<comment type="caution">
    <text evidence="1">The sequence shown here is derived from an EMBL/GenBank/DDBJ whole genome shotgun (WGS) entry which is preliminary data.</text>
</comment>
<proteinExistence type="predicted"/>
<evidence type="ECO:0000313" key="2">
    <source>
        <dbReference type="Proteomes" id="UP000622547"/>
    </source>
</evidence>
<sequence length="90" mass="9575">MTVCIHCRKPLAECRAVTASFRLQYAVDDLGFVDLVRASSDDPADHLEADWKAAVAVNALVDLVMDDNPGTDAEFAHQQAMAMVAAVAGA</sequence>
<evidence type="ECO:0000313" key="1">
    <source>
        <dbReference type="EMBL" id="GII42876.1"/>
    </source>
</evidence>
<dbReference type="EMBL" id="BOOP01000048">
    <property type="protein sequence ID" value="GII42876.1"/>
    <property type="molecule type" value="Genomic_DNA"/>
</dbReference>
<name>A0A8J3XK91_9ACTN</name>
<accession>A0A8J3XK91</accession>
<protein>
    <submittedName>
        <fullName evidence="1">Uncharacterized protein</fullName>
    </submittedName>
</protein>
<dbReference type="AlphaFoldDB" id="A0A8J3XK91"/>
<dbReference type="Proteomes" id="UP000622547">
    <property type="component" value="Unassembled WGS sequence"/>
</dbReference>
<organism evidence="1 2">
    <name type="scientific">Planotetraspora phitsanulokensis</name>
    <dbReference type="NCBI Taxonomy" id="575192"/>
    <lineage>
        <taxon>Bacteria</taxon>
        <taxon>Bacillati</taxon>
        <taxon>Actinomycetota</taxon>
        <taxon>Actinomycetes</taxon>
        <taxon>Streptosporangiales</taxon>
        <taxon>Streptosporangiaceae</taxon>
        <taxon>Planotetraspora</taxon>
    </lineage>
</organism>